<dbReference type="Gene3D" id="3.30.2090.10">
    <property type="entry name" value="Multidrug efflux transporter AcrB TolC docking domain, DN and DC subdomains"/>
    <property type="match status" value="2"/>
</dbReference>
<protein>
    <submittedName>
        <fullName evidence="2">RND multidrug efflux transporter Acriflavin resistance protein</fullName>
    </submittedName>
</protein>
<proteinExistence type="predicted"/>
<dbReference type="InterPro" id="IPR001036">
    <property type="entry name" value="Acrflvin-R"/>
</dbReference>
<evidence type="ECO:0000313" key="2">
    <source>
        <dbReference type="EMBL" id="VBB68977.1"/>
    </source>
</evidence>
<dbReference type="PANTHER" id="PTHR32063">
    <property type="match status" value="1"/>
</dbReference>
<keyword evidence="1" id="KW-1133">Transmembrane helix</keyword>
<dbReference type="AlphaFoldDB" id="A0A484H523"/>
<feature type="transmembrane region" description="Helical" evidence="1">
    <location>
        <begin position="395"/>
        <end position="420"/>
    </location>
</feature>
<name>A0A484H523_9ZZZZ</name>
<dbReference type="PRINTS" id="PR00702">
    <property type="entry name" value="ACRIFLAVINRP"/>
</dbReference>
<dbReference type="InterPro" id="IPR027463">
    <property type="entry name" value="AcrB_DN_DC_subdom"/>
</dbReference>
<dbReference type="SUPFAM" id="SSF82693">
    <property type="entry name" value="Multidrug efflux transporter AcrB pore domain, PN1, PN2, PC1 and PC2 subdomains"/>
    <property type="match status" value="2"/>
</dbReference>
<gene>
    <name evidence="2" type="ORF">RIEGSTA812A_PEG_450</name>
</gene>
<dbReference type="Gene3D" id="3.30.70.1430">
    <property type="entry name" value="Multidrug efflux transporter AcrB pore domain"/>
    <property type="match status" value="2"/>
</dbReference>
<dbReference type="GO" id="GO:0042910">
    <property type="term" value="F:xenobiotic transmembrane transporter activity"/>
    <property type="evidence" value="ECO:0007669"/>
    <property type="project" value="TreeGrafter"/>
</dbReference>
<dbReference type="PANTHER" id="PTHR32063:SF0">
    <property type="entry name" value="SWARMING MOTILITY PROTEIN SWRC"/>
    <property type="match status" value="1"/>
</dbReference>
<dbReference type="SUPFAM" id="SSF82866">
    <property type="entry name" value="Multidrug efflux transporter AcrB transmembrane domain"/>
    <property type="match status" value="2"/>
</dbReference>
<feature type="transmembrane region" description="Helical" evidence="1">
    <location>
        <begin position="343"/>
        <end position="362"/>
    </location>
</feature>
<reference evidence="2" key="1">
    <citation type="submission" date="2018-10" db="EMBL/GenBank/DDBJ databases">
        <authorList>
            <person name="Gruber-Vodicka H."/>
            <person name="Jaeckle O."/>
        </authorList>
    </citation>
    <scope>NUCLEOTIDE SEQUENCE</scope>
</reference>
<organism evidence="2">
    <name type="scientific">invertebrate metagenome</name>
    <dbReference type="NCBI Taxonomy" id="1711999"/>
    <lineage>
        <taxon>unclassified sequences</taxon>
        <taxon>metagenomes</taxon>
        <taxon>organismal metagenomes</taxon>
    </lineage>
</organism>
<dbReference type="EMBL" id="LR026963">
    <property type="protein sequence ID" value="VBB68977.1"/>
    <property type="molecule type" value="Genomic_DNA"/>
</dbReference>
<feature type="transmembrane region" description="Helical" evidence="1">
    <location>
        <begin position="989"/>
        <end position="1008"/>
    </location>
</feature>
<keyword evidence="1" id="KW-0812">Transmembrane</keyword>
<dbReference type="Pfam" id="PF00873">
    <property type="entry name" value="ACR_tran"/>
    <property type="match status" value="1"/>
</dbReference>
<feature type="transmembrane region" description="Helical" evidence="1">
    <location>
        <begin position="369"/>
        <end position="389"/>
    </location>
</feature>
<feature type="transmembrane region" description="Helical" evidence="1">
    <location>
        <begin position="12"/>
        <end position="30"/>
    </location>
</feature>
<feature type="transmembrane region" description="Helical" evidence="1">
    <location>
        <begin position="472"/>
        <end position="496"/>
    </location>
</feature>
<dbReference type="Gene3D" id="1.20.1640.10">
    <property type="entry name" value="Multidrug efflux transporter AcrB transmembrane domain"/>
    <property type="match status" value="2"/>
</dbReference>
<feature type="transmembrane region" description="Helical" evidence="1">
    <location>
        <begin position="1020"/>
        <end position="1047"/>
    </location>
</feature>
<evidence type="ECO:0000256" key="1">
    <source>
        <dbReference type="SAM" id="Phobius"/>
    </source>
</evidence>
<dbReference type="Gene3D" id="3.30.70.1440">
    <property type="entry name" value="Multidrug efflux transporter AcrB pore domain"/>
    <property type="match status" value="1"/>
</dbReference>
<feature type="transmembrane region" description="Helical" evidence="1">
    <location>
        <begin position="537"/>
        <end position="558"/>
    </location>
</feature>
<feature type="transmembrane region" description="Helical" evidence="1">
    <location>
        <begin position="440"/>
        <end position="460"/>
    </location>
</feature>
<feature type="transmembrane region" description="Helical" evidence="1">
    <location>
        <begin position="941"/>
        <end position="960"/>
    </location>
</feature>
<dbReference type="Gene3D" id="3.30.70.1320">
    <property type="entry name" value="Multidrug efflux transporter AcrB pore domain like"/>
    <property type="match status" value="1"/>
</dbReference>
<accession>A0A484H523</accession>
<sequence length="1055" mass="115135">MILIRLSIVRPLAVVAVVLMIVLFGVAGLWRIPVQLIPNVHEPAVTVTTGWPGAFPAEIEREILERQEEALKGLSGMRNIYGAARKGMATITLEFSAGTDMNSALLRTANQLQQISGNYPKEAGQPKLWMASSEDQPMAILVLSRMPGNNRSISTYGDFIDNVVREQLERVPGVASADVYGGKPRELQILVDPVTLASYNLNVQNVIDALSRAHIAASVSEIDEGKRRYVVRMTSELATPEQVRAVLLRVTEENGRMRRITVGDVATEITFSHKEWRFVVRYLGQPAMSIYVVRELSANALQTMRGIWAVMTELNKNVLKREGLFLELSYDESIYINAAIDMVMQNIYIGGFLASVVLLLFLRSLSATVIVVLSIPVSIIGSFIGMALLGRTLNVISLAGMAFAVGMVVDAAIVVLENIFRLRQEGKSRIDAAYTGTVQVWGAILASALTTVMVFIPVLTLELEIGQVFRDIAIALSVTVMLSLIVAITVIPALACRLLGDAMPSKPPIQIPVVDKLAQLFVAFIIGFIQRVSTSKLLSILVIIITTVILGLISWILLPPFDYLPHGTYNAMSVYIRLPSGYNLDSTIAIADAIEDTMRPLWSSGANLRPELTRLPKIKMFFLRAFRGGVFIEITTVDPRRTTELRPLLYEAIHHEPGAVGYVMQPPLLKSIGGMGSTGGGLGLNVSGHDLKQILVVARRTSQLFKERLPPQKGYMPYSRSALELGVPEVRITPNPLRLADAGLTAQNLSQTVSAFSSNGLQIDELLVDGHRIPMILRGPENYITRTQDLDAIPIVTPSGRILPLAALANIRMTAGPTEILHVERRRTVSLGIGLGPSISLETGIEQVQKQIVDTLRAEGLPPGITLALSGSVDMLTEAWDVVMWQLLLAVSICYLLMVVLYESFIYPLLIMIAVPQATAGAVMGLIILNLWESYPLDMLTLLGFVILIGTVVNNAILIVHQTLHHIRAESMLVNNAIEAAVRSRLRPIFMTTLTTLFGMLPLAMLPGTGTELYRGLGTVVLGGMALSAILTLLILPPLLSLVAGMLERQPSSKR</sequence>
<feature type="transmembrane region" description="Helical" evidence="1">
    <location>
        <begin position="882"/>
        <end position="902"/>
    </location>
</feature>
<dbReference type="SUPFAM" id="SSF82714">
    <property type="entry name" value="Multidrug efflux transporter AcrB TolC docking domain, DN and DC subdomains"/>
    <property type="match status" value="2"/>
</dbReference>
<dbReference type="GO" id="GO:0005886">
    <property type="term" value="C:plasma membrane"/>
    <property type="evidence" value="ECO:0007669"/>
    <property type="project" value="TreeGrafter"/>
</dbReference>
<keyword evidence="1" id="KW-0472">Membrane</keyword>
<feature type="transmembrane region" description="Helical" evidence="1">
    <location>
        <begin position="909"/>
        <end position="929"/>
    </location>
</feature>